<comment type="caution">
    <text evidence="2">The sequence shown here is derived from an EMBL/GenBank/DDBJ whole genome shotgun (WGS) entry which is preliminary data.</text>
</comment>
<evidence type="ECO:0000313" key="3">
    <source>
        <dbReference type="Proteomes" id="UP000314294"/>
    </source>
</evidence>
<proteinExistence type="predicted"/>
<accession>A0A4Z2EBC8</accession>
<organism evidence="2 3">
    <name type="scientific">Liparis tanakae</name>
    <name type="common">Tanaka's snailfish</name>
    <dbReference type="NCBI Taxonomy" id="230148"/>
    <lineage>
        <taxon>Eukaryota</taxon>
        <taxon>Metazoa</taxon>
        <taxon>Chordata</taxon>
        <taxon>Craniata</taxon>
        <taxon>Vertebrata</taxon>
        <taxon>Euteleostomi</taxon>
        <taxon>Actinopterygii</taxon>
        <taxon>Neopterygii</taxon>
        <taxon>Teleostei</taxon>
        <taxon>Neoteleostei</taxon>
        <taxon>Acanthomorphata</taxon>
        <taxon>Eupercaria</taxon>
        <taxon>Perciformes</taxon>
        <taxon>Cottioidei</taxon>
        <taxon>Cottales</taxon>
        <taxon>Liparidae</taxon>
        <taxon>Liparis</taxon>
    </lineage>
</organism>
<reference evidence="2 3" key="1">
    <citation type="submission" date="2019-03" db="EMBL/GenBank/DDBJ databases">
        <title>First draft genome of Liparis tanakae, snailfish: a comprehensive survey of snailfish specific genes.</title>
        <authorList>
            <person name="Kim W."/>
            <person name="Song I."/>
            <person name="Jeong J.-H."/>
            <person name="Kim D."/>
            <person name="Kim S."/>
            <person name="Ryu S."/>
            <person name="Song J.Y."/>
            <person name="Lee S.K."/>
        </authorList>
    </citation>
    <scope>NUCLEOTIDE SEQUENCE [LARGE SCALE GENOMIC DNA]</scope>
    <source>
        <tissue evidence="2">Muscle</tissue>
    </source>
</reference>
<evidence type="ECO:0000256" key="1">
    <source>
        <dbReference type="SAM" id="MobiDB-lite"/>
    </source>
</evidence>
<feature type="region of interest" description="Disordered" evidence="1">
    <location>
        <begin position="1"/>
        <end position="20"/>
    </location>
</feature>
<name>A0A4Z2EBC8_9TELE</name>
<protein>
    <submittedName>
        <fullName evidence="2">Uncharacterized protein</fullName>
    </submittedName>
</protein>
<gene>
    <name evidence="2" type="ORF">EYF80_064007</name>
</gene>
<dbReference type="AlphaFoldDB" id="A0A4Z2EBC8"/>
<dbReference type="EMBL" id="SRLO01011484">
    <property type="protein sequence ID" value="TNN25860.1"/>
    <property type="molecule type" value="Genomic_DNA"/>
</dbReference>
<evidence type="ECO:0000313" key="2">
    <source>
        <dbReference type="EMBL" id="TNN25860.1"/>
    </source>
</evidence>
<dbReference type="Proteomes" id="UP000314294">
    <property type="component" value="Unassembled WGS sequence"/>
</dbReference>
<keyword evidence="3" id="KW-1185">Reference proteome</keyword>
<sequence length="65" mass="6704">MWVGAAERGGTNKAGSGPRYAAVETSGDVLGSLLPSRESLAQSGGPPWGLERCHVSRMTGSVFDV</sequence>